<protein>
    <recommendedName>
        <fullName evidence="3">Small integral membrane protein 15</fullName>
    </recommendedName>
</protein>
<evidence type="ECO:0000256" key="1">
    <source>
        <dbReference type="ARBA" id="ARBA00004167"/>
    </source>
</evidence>
<evidence type="ECO:0000313" key="11">
    <source>
        <dbReference type="RefSeq" id="XP_031564374.1"/>
    </source>
</evidence>
<evidence type="ECO:0000256" key="8">
    <source>
        <dbReference type="SAM" id="MobiDB-lite"/>
    </source>
</evidence>
<evidence type="ECO:0000256" key="7">
    <source>
        <dbReference type="ARBA" id="ARBA00023136"/>
    </source>
</evidence>
<keyword evidence="10" id="KW-1185">Reference proteome</keyword>
<dbReference type="RefSeq" id="XP_031564374.1">
    <property type="nucleotide sequence ID" value="XM_031708514.1"/>
</dbReference>
<keyword evidence="4 9" id="KW-0812">Transmembrane</keyword>
<evidence type="ECO:0000256" key="6">
    <source>
        <dbReference type="ARBA" id="ARBA00023054"/>
    </source>
</evidence>
<dbReference type="InParanoid" id="A0A6P8I733"/>
<dbReference type="PANTHER" id="PTHR28644:SF1">
    <property type="entry name" value="SMALL INTEGRAL MEMBRANE PROTEIN 15"/>
    <property type="match status" value="1"/>
</dbReference>
<dbReference type="AlphaFoldDB" id="A0A6P8I733"/>
<evidence type="ECO:0000313" key="10">
    <source>
        <dbReference type="Proteomes" id="UP000515163"/>
    </source>
</evidence>
<organism evidence="10 11">
    <name type="scientific">Actinia tenebrosa</name>
    <name type="common">Australian red waratah sea anemone</name>
    <dbReference type="NCBI Taxonomy" id="6105"/>
    <lineage>
        <taxon>Eukaryota</taxon>
        <taxon>Metazoa</taxon>
        <taxon>Cnidaria</taxon>
        <taxon>Anthozoa</taxon>
        <taxon>Hexacorallia</taxon>
        <taxon>Actiniaria</taxon>
        <taxon>Actiniidae</taxon>
        <taxon>Actinia</taxon>
    </lineage>
</organism>
<dbReference type="Proteomes" id="UP000515163">
    <property type="component" value="Unplaced"/>
</dbReference>
<accession>A0A6P8I733</accession>
<dbReference type="OrthoDB" id="6282848at2759"/>
<keyword evidence="5 9" id="KW-1133">Transmembrane helix</keyword>
<proteinExistence type="inferred from homology"/>
<comment type="subcellular location">
    <subcellularLocation>
        <location evidence="1">Membrane</location>
        <topology evidence="1">Single-pass membrane protein</topology>
    </subcellularLocation>
</comment>
<evidence type="ECO:0000256" key="2">
    <source>
        <dbReference type="ARBA" id="ARBA00006758"/>
    </source>
</evidence>
<dbReference type="GO" id="GO:0016020">
    <property type="term" value="C:membrane"/>
    <property type="evidence" value="ECO:0007669"/>
    <property type="project" value="UniProtKB-SubCell"/>
</dbReference>
<feature type="region of interest" description="Disordered" evidence="8">
    <location>
        <begin position="61"/>
        <end position="83"/>
    </location>
</feature>
<sequence>MADKVSTNNSSWSYQLEEFLKYAATNPKDFLIYVFVFLTPLMVICGILSLKLAHHIEQREKEKKKKATRQSNMAKTKKKLKVK</sequence>
<evidence type="ECO:0000256" key="4">
    <source>
        <dbReference type="ARBA" id="ARBA00022692"/>
    </source>
</evidence>
<dbReference type="InterPro" id="IPR027877">
    <property type="entry name" value="Smim15"/>
</dbReference>
<comment type="similarity">
    <text evidence="2">Belongs to the SMIM15 family.</text>
</comment>
<evidence type="ECO:0000256" key="3">
    <source>
        <dbReference type="ARBA" id="ARBA00017904"/>
    </source>
</evidence>
<dbReference type="PANTHER" id="PTHR28644">
    <property type="entry name" value="SMALL INTEGRAL MEMBRANE PROTEIN 15"/>
    <property type="match status" value="1"/>
</dbReference>
<dbReference type="GeneID" id="116299805"/>
<gene>
    <name evidence="11" type="primary">LOC116299805</name>
</gene>
<reference evidence="11" key="1">
    <citation type="submission" date="2025-08" db="UniProtKB">
        <authorList>
            <consortium name="RefSeq"/>
        </authorList>
    </citation>
    <scope>IDENTIFICATION</scope>
    <source>
        <tissue evidence="11">Tentacle</tissue>
    </source>
</reference>
<evidence type="ECO:0000256" key="5">
    <source>
        <dbReference type="ARBA" id="ARBA00022989"/>
    </source>
</evidence>
<dbReference type="KEGG" id="aten:116299805"/>
<evidence type="ECO:0000256" key="9">
    <source>
        <dbReference type="SAM" id="Phobius"/>
    </source>
</evidence>
<feature type="transmembrane region" description="Helical" evidence="9">
    <location>
        <begin position="30"/>
        <end position="53"/>
    </location>
</feature>
<dbReference type="FunCoup" id="A0A6P8I733">
    <property type="interactions" value="898"/>
</dbReference>
<keyword evidence="7 9" id="KW-0472">Membrane</keyword>
<name>A0A6P8I733_ACTTE</name>
<keyword evidence="6" id="KW-0175">Coiled coil</keyword>
<dbReference type="Pfam" id="PF15086">
    <property type="entry name" value="UPF0542"/>
    <property type="match status" value="1"/>
</dbReference>